<gene>
    <name evidence="1" type="ORF">DARMORV10_C01P08930.1</name>
</gene>
<evidence type="ECO:0000313" key="1">
    <source>
        <dbReference type="EMBL" id="CAF2068899.1"/>
    </source>
</evidence>
<reference evidence="1" key="1">
    <citation type="submission" date="2021-01" db="EMBL/GenBank/DDBJ databases">
        <authorList>
            <consortium name="Genoscope - CEA"/>
            <person name="William W."/>
        </authorList>
    </citation>
    <scope>NUCLEOTIDE SEQUENCE</scope>
</reference>
<name>A0A816R443_BRANA</name>
<sequence length="144" mass="16898">MMIFFMFKELSKINKGITCASFLRRIYEESLPLRLRNEQGYCFKFLSTYILTDSINYSLLQTWLEMVEVDEVLRLGVYALIDSCSVEDRQYLHTVSLISYNGFFLRNLFVTWCVSLPSAEGPCRNYLAALKEDHKLNFKFEGKV</sequence>
<organism evidence="1">
    <name type="scientific">Brassica napus</name>
    <name type="common">Rape</name>
    <dbReference type="NCBI Taxonomy" id="3708"/>
    <lineage>
        <taxon>Eukaryota</taxon>
        <taxon>Viridiplantae</taxon>
        <taxon>Streptophyta</taxon>
        <taxon>Embryophyta</taxon>
        <taxon>Tracheophyta</taxon>
        <taxon>Spermatophyta</taxon>
        <taxon>Magnoliopsida</taxon>
        <taxon>eudicotyledons</taxon>
        <taxon>Gunneridae</taxon>
        <taxon>Pentapetalae</taxon>
        <taxon>rosids</taxon>
        <taxon>malvids</taxon>
        <taxon>Brassicales</taxon>
        <taxon>Brassicaceae</taxon>
        <taxon>Brassiceae</taxon>
        <taxon>Brassica</taxon>
    </lineage>
</organism>
<proteinExistence type="predicted"/>
<dbReference type="Proteomes" id="UP001295469">
    <property type="component" value="Chromosome C01"/>
</dbReference>
<dbReference type="AlphaFoldDB" id="A0A816R443"/>
<dbReference type="EMBL" id="HG994365">
    <property type="protein sequence ID" value="CAF2068899.1"/>
    <property type="molecule type" value="Genomic_DNA"/>
</dbReference>
<protein>
    <submittedName>
        <fullName evidence="1">(rape) hypothetical protein</fullName>
    </submittedName>
</protein>
<dbReference type="InterPro" id="IPR052609">
    <property type="entry name" value="Ribosome_Biogenesis_Reg"/>
</dbReference>
<dbReference type="PANTHER" id="PTHR15682:SF2">
    <property type="entry name" value="UNHEALTHY RIBOSOME BIOGENESIS PROTEIN 2 HOMOLOG"/>
    <property type="match status" value="1"/>
</dbReference>
<accession>A0A816R443</accession>
<dbReference type="PANTHER" id="PTHR15682">
    <property type="entry name" value="UNHEALTHY RIBOSOME BIOGENESIS PROTEIN 2 HOMOLOG"/>
    <property type="match status" value="1"/>
</dbReference>